<evidence type="ECO:0000313" key="18">
    <source>
        <dbReference type="EMBL" id="KAK3557150.1"/>
    </source>
</evidence>
<dbReference type="FunFam" id="1.10.10.1540:FF:000001">
    <property type="entry name" value="Actin-binding Rho-activating protein a"/>
    <property type="match status" value="1"/>
</dbReference>
<evidence type="ECO:0000256" key="10">
    <source>
        <dbReference type="ARBA" id="ARBA00023163"/>
    </source>
</evidence>
<evidence type="ECO:0000256" key="7">
    <source>
        <dbReference type="ARBA" id="ARBA00023010"/>
    </source>
</evidence>
<evidence type="ECO:0000256" key="4">
    <source>
        <dbReference type="ARBA" id="ARBA00022490"/>
    </source>
</evidence>
<keyword evidence="11" id="KW-0009">Actin-binding</keyword>
<keyword evidence="9" id="KW-0010">Activator</keyword>
<reference evidence="18" key="1">
    <citation type="submission" date="2023-06" db="EMBL/GenBank/DDBJ databases">
        <title>Male Hemibagrus guttatus genome.</title>
        <authorList>
            <person name="Bian C."/>
        </authorList>
    </citation>
    <scope>NUCLEOTIDE SEQUENCE</scope>
    <source>
        <strain evidence="18">Male_cb2023</strain>
        <tissue evidence="18">Muscle</tissue>
    </source>
</reference>
<comment type="subunit">
    <text evidence="14">Binds F-actin and ABLIM1, ABLIM2 and ABLIM3. Interaction with ABLIM2 and ABLIM3 enhances activity.</text>
</comment>
<dbReference type="GO" id="GO:0015031">
    <property type="term" value="P:protein transport"/>
    <property type="evidence" value="ECO:0007669"/>
    <property type="project" value="UniProtKB-KW"/>
</dbReference>
<keyword evidence="10" id="KW-0804">Transcription</keyword>
<dbReference type="Proteomes" id="UP001274896">
    <property type="component" value="Unassembled WGS sequence"/>
</dbReference>
<keyword evidence="7" id="KW-0811">Translocation</keyword>
<evidence type="ECO:0000256" key="13">
    <source>
        <dbReference type="ARBA" id="ARBA00059783"/>
    </source>
</evidence>
<feature type="domain" description="Costars" evidence="17">
    <location>
        <begin position="325"/>
        <end position="401"/>
    </location>
</feature>
<evidence type="ECO:0000256" key="3">
    <source>
        <dbReference type="ARBA" id="ARBA00022448"/>
    </source>
</evidence>
<accession>A0AAE0VG64</accession>
<dbReference type="InterPro" id="IPR026111">
    <property type="entry name" value="Abra"/>
</dbReference>
<keyword evidence="6" id="KW-0653">Protein transport</keyword>
<dbReference type="InterPro" id="IPR027817">
    <property type="entry name" value="Costars_dom"/>
</dbReference>
<keyword evidence="4" id="KW-0963">Cytoplasm</keyword>
<gene>
    <name evidence="18" type="ORF">QTP70_024718</name>
</gene>
<evidence type="ECO:0000256" key="2">
    <source>
        <dbReference type="ARBA" id="ARBA00004245"/>
    </source>
</evidence>
<dbReference type="GO" id="GO:0035025">
    <property type="term" value="P:positive regulation of Rho protein signal transduction"/>
    <property type="evidence" value="ECO:0007669"/>
    <property type="project" value="InterPro"/>
</dbReference>
<evidence type="ECO:0000256" key="1">
    <source>
        <dbReference type="ARBA" id="ARBA00004204"/>
    </source>
</evidence>
<keyword evidence="12" id="KW-0206">Cytoskeleton</keyword>
<protein>
    <recommendedName>
        <fullName evidence="15">Actin-binding Rho-activating protein</fullName>
    </recommendedName>
    <alternativeName>
        <fullName evidence="16">Striated muscle activator of Rho-dependent signaling</fullName>
    </alternativeName>
</protein>
<evidence type="ECO:0000313" key="19">
    <source>
        <dbReference type="Proteomes" id="UP001274896"/>
    </source>
</evidence>
<evidence type="ECO:0000256" key="14">
    <source>
        <dbReference type="ARBA" id="ARBA00063019"/>
    </source>
</evidence>
<dbReference type="PANTHER" id="PTHR22739:SF21">
    <property type="entry name" value="ACTIN-BINDING RHO-ACTIVATING PROTEIN"/>
    <property type="match status" value="1"/>
</dbReference>
<evidence type="ECO:0000256" key="9">
    <source>
        <dbReference type="ARBA" id="ARBA00023159"/>
    </source>
</evidence>
<dbReference type="SMART" id="SM01283">
    <property type="entry name" value="Costars"/>
    <property type="match status" value="1"/>
</dbReference>
<comment type="subcellular location">
    <subcellularLocation>
        <location evidence="2">Cytoplasm</location>
        <location evidence="2">Cytoskeleton</location>
    </subcellularLocation>
    <subcellularLocation>
        <location evidence="1">Cytoplasm</location>
        <location evidence="1">Myofibril</location>
        <location evidence="1">Sarcomere</location>
    </subcellularLocation>
</comment>
<dbReference type="Pfam" id="PF14705">
    <property type="entry name" value="Costars"/>
    <property type="match status" value="1"/>
</dbReference>
<sequence>MVVAQTPQCTASGKVGILGDEADAAYEVGLMMVLVAPTELVLMEQVRGRQTESALVHSRAYAPLSHTHPICISGLIMSCTQECQSFGRTVKKIKVASTMNKSQPKVNMGIQDTIPSVWLPDSIFEEEKEKETEKSKLQITPQVFTVSDQVTEDCKIKTGMVQKNITPKLCDGNPDLVNSIKDKIHAAPGEPRNFMSNDSLNRKHHCDKKTIGQKEERKMESCCSSLDAEDSGLGEDASLSDNDQIEVKKNTPINRPKIKVITMGDLMNKWQKFADEHVEGQKLNPFSEDFDYNHAMAVKLHKGQLGYGYPKEGSKTAQRAERAKKHIHREMDEMCYIIRNMGQMDKDGCIYVTFGRLFDHYVKISDKVVGILLRCRKHKMVDFEGEMLWQGQDDYIKIRLLV</sequence>
<organism evidence="18 19">
    <name type="scientific">Hemibagrus guttatus</name>
    <dbReference type="NCBI Taxonomy" id="175788"/>
    <lineage>
        <taxon>Eukaryota</taxon>
        <taxon>Metazoa</taxon>
        <taxon>Chordata</taxon>
        <taxon>Craniata</taxon>
        <taxon>Vertebrata</taxon>
        <taxon>Euteleostomi</taxon>
        <taxon>Actinopterygii</taxon>
        <taxon>Neopterygii</taxon>
        <taxon>Teleostei</taxon>
        <taxon>Ostariophysi</taxon>
        <taxon>Siluriformes</taxon>
        <taxon>Bagridae</taxon>
        <taxon>Hemibagrus</taxon>
    </lineage>
</organism>
<dbReference type="Gene3D" id="1.10.10.1540">
    <property type="entry name" value="Costar domain"/>
    <property type="match status" value="1"/>
</dbReference>
<evidence type="ECO:0000256" key="8">
    <source>
        <dbReference type="ARBA" id="ARBA00023015"/>
    </source>
</evidence>
<keyword evidence="3" id="KW-0813">Transport</keyword>
<dbReference type="GO" id="GO:0003779">
    <property type="term" value="F:actin binding"/>
    <property type="evidence" value="ECO:0007669"/>
    <property type="project" value="UniProtKB-KW"/>
</dbReference>
<dbReference type="GO" id="GO:0030017">
    <property type="term" value="C:sarcomere"/>
    <property type="evidence" value="ECO:0007669"/>
    <property type="project" value="UniProtKB-SubCell"/>
</dbReference>
<dbReference type="GO" id="GO:0045944">
    <property type="term" value="P:positive regulation of transcription by RNA polymerase II"/>
    <property type="evidence" value="ECO:0007669"/>
    <property type="project" value="TreeGrafter"/>
</dbReference>
<evidence type="ECO:0000256" key="16">
    <source>
        <dbReference type="ARBA" id="ARBA00076363"/>
    </source>
</evidence>
<proteinExistence type="predicted"/>
<name>A0AAE0VG64_9TELE</name>
<evidence type="ECO:0000256" key="11">
    <source>
        <dbReference type="ARBA" id="ARBA00023203"/>
    </source>
</evidence>
<evidence type="ECO:0000256" key="6">
    <source>
        <dbReference type="ARBA" id="ARBA00022927"/>
    </source>
</evidence>
<evidence type="ECO:0000256" key="12">
    <source>
        <dbReference type="ARBA" id="ARBA00023212"/>
    </source>
</evidence>
<dbReference type="PANTHER" id="PTHR22739">
    <property type="entry name" value="STRIATED MUSCLE ACTIVATOR OF RHO-DEPENDENT SIGNALING-RELATED"/>
    <property type="match status" value="1"/>
</dbReference>
<keyword evidence="8" id="KW-0805">Transcription regulation</keyword>
<keyword evidence="19" id="KW-1185">Reference proteome</keyword>
<dbReference type="GO" id="GO:0005856">
    <property type="term" value="C:cytoskeleton"/>
    <property type="evidence" value="ECO:0007669"/>
    <property type="project" value="UniProtKB-SubCell"/>
</dbReference>
<evidence type="ECO:0000259" key="17">
    <source>
        <dbReference type="SMART" id="SM01283"/>
    </source>
</evidence>
<comment type="caution">
    <text evidence="18">The sequence shown here is derived from an EMBL/GenBank/DDBJ whole genome shotgun (WGS) entry which is preliminary data.</text>
</comment>
<comment type="function">
    <text evidence="13">Acts as an activator of serum response factor (SRF)-dependent transcription possibly by inducing nuclear translocation of MKL1 or MKL2 and through a mechanism requiring Rho-actin signaling.</text>
</comment>
<dbReference type="AlphaFoldDB" id="A0AAE0VG64"/>
<dbReference type="InterPro" id="IPR038095">
    <property type="entry name" value="Costars_sf"/>
</dbReference>
<keyword evidence="5" id="KW-0597">Phosphoprotein</keyword>
<evidence type="ECO:0000256" key="15">
    <source>
        <dbReference type="ARBA" id="ARBA00073502"/>
    </source>
</evidence>
<evidence type="ECO:0000256" key="5">
    <source>
        <dbReference type="ARBA" id="ARBA00022553"/>
    </source>
</evidence>
<dbReference type="EMBL" id="JAUCMX010000001">
    <property type="protein sequence ID" value="KAK3557150.1"/>
    <property type="molecule type" value="Genomic_DNA"/>
</dbReference>